<dbReference type="InterPro" id="IPR011335">
    <property type="entry name" value="Restrct_endonuc-II-like"/>
</dbReference>
<dbReference type="InterPro" id="IPR011856">
    <property type="entry name" value="tRNA_endonuc-like_dom_sf"/>
</dbReference>
<dbReference type="PANTHER" id="PTHR34039:SF1">
    <property type="entry name" value="UPF0102 PROTEIN YRAN"/>
    <property type="match status" value="1"/>
</dbReference>
<dbReference type="PANTHER" id="PTHR34039">
    <property type="entry name" value="UPF0102 PROTEIN YRAN"/>
    <property type="match status" value="1"/>
</dbReference>
<dbReference type="Pfam" id="PF02021">
    <property type="entry name" value="UPF0102"/>
    <property type="match status" value="1"/>
</dbReference>
<proteinExistence type="inferred from homology"/>
<evidence type="ECO:0000256" key="2">
    <source>
        <dbReference type="HAMAP-Rule" id="MF_00048"/>
    </source>
</evidence>
<dbReference type="InterPro" id="IPR003509">
    <property type="entry name" value="UPF0102_YraN-like"/>
</dbReference>
<dbReference type="NCBIfam" id="NF009154">
    <property type="entry name" value="PRK12497.3-3"/>
    <property type="match status" value="1"/>
</dbReference>
<protein>
    <recommendedName>
        <fullName evidence="2">UPF0102 protein DSM112329_02263</fullName>
    </recommendedName>
</protein>
<dbReference type="SUPFAM" id="SSF52980">
    <property type="entry name" value="Restriction endonuclease-like"/>
    <property type="match status" value="1"/>
</dbReference>
<dbReference type="KEGG" id="parq:DSM112329_02263"/>
<dbReference type="EMBL" id="CP114014">
    <property type="protein sequence ID" value="XAY05413.1"/>
    <property type="molecule type" value="Genomic_DNA"/>
</dbReference>
<dbReference type="AlphaFoldDB" id="A0AAU7AVB2"/>
<reference evidence="3" key="1">
    <citation type="submission" date="2022-12" db="EMBL/GenBank/DDBJ databases">
        <title>Paraconexibacter alkalitolerans sp. nov. and Baekduia alba sp. nov., isolated from soil and emended description of the genera Paraconexibacter (Chun et al., 2020) and Baekduia (An et al., 2020).</title>
        <authorList>
            <person name="Vieira S."/>
            <person name="Huber K.J."/>
            <person name="Geppert A."/>
            <person name="Wolf J."/>
            <person name="Neumann-Schaal M."/>
            <person name="Muesken M."/>
            <person name="Overmann J."/>
        </authorList>
    </citation>
    <scope>NUCLEOTIDE SEQUENCE</scope>
    <source>
        <strain evidence="3">AEG42_29</strain>
    </source>
</reference>
<sequence length="123" mass="13790">MSTDLRRTLGDAGEEIAAQHLLRLGHTILARNHRTRYGELDIVAHRAGTIVFVEVKTRRQSPGASPWDALHARKQAQVRQMAQAYLHDVAGRPPTREVRFDAIGIVIDPRGRLVDLQHLEGAF</sequence>
<gene>
    <name evidence="3" type="ORF">DSM112329_02263</name>
</gene>
<accession>A0AAU7AVB2</accession>
<evidence type="ECO:0000256" key="1">
    <source>
        <dbReference type="ARBA" id="ARBA00006738"/>
    </source>
</evidence>
<name>A0AAU7AVB2_9ACTN</name>
<dbReference type="Gene3D" id="3.40.1350.10">
    <property type="match status" value="1"/>
</dbReference>
<comment type="similarity">
    <text evidence="1 2">Belongs to the UPF0102 family.</text>
</comment>
<dbReference type="RefSeq" id="WP_354701921.1">
    <property type="nucleotide sequence ID" value="NZ_CP114014.1"/>
</dbReference>
<dbReference type="CDD" id="cd20736">
    <property type="entry name" value="PoNe_Nuclease"/>
    <property type="match status" value="1"/>
</dbReference>
<dbReference type="GO" id="GO:0003676">
    <property type="term" value="F:nucleic acid binding"/>
    <property type="evidence" value="ECO:0007669"/>
    <property type="project" value="InterPro"/>
</dbReference>
<dbReference type="HAMAP" id="MF_00048">
    <property type="entry name" value="UPF0102"/>
    <property type="match status" value="1"/>
</dbReference>
<evidence type="ECO:0000313" key="3">
    <source>
        <dbReference type="EMBL" id="XAY05413.1"/>
    </source>
</evidence>
<organism evidence="3">
    <name type="scientific">Paraconexibacter sp. AEG42_29</name>
    <dbReference type="NCBI Taxonomy" id="2997339"/>
    <lineage>
        <taxon>Bacteria</taxon>
        <taxon>Bacillati</taxon>
        <taxon>Actinomycetota</taxon>
        <taxon>Thermoleophilia</taxon>
        <taxon>Solirubrobacterales</taxon>
        <taxon>Paraconexibacteraceae</taxon>
        <taxon>Paraconexibacter</taxon>
    </lineage>
</organism>